<dbReference type="AlphaFoldDB" id="A0A0G1XRB8"/>
<organism evidence="1 2">
    <name type="scientific">Candidatus Uhrbacteria bacterium GW2011_GWA2_52_8d</name>
    <dbReference type="NCBI Taxonomy" id="1618979"/>
    <lineage>
        <taxon>Bacteria</taxon>
        <taxon>Candidatus Uhriibacteriota</taxon>
    </lineage>
</organism>
<protein>
    <submittedName>
        <fullName evidence="1">Uncharacterized protein</fullName>
    </submittedName>
</protein>
<comment type="caution">
    <text evidence="1">The sequence shown here is derived from an EMBL/GenBank/DDBJ whole genome shotgun (WGS) entry which is preliminary data.</text>
</comment>
<dbReference type="Proteomes" id="UP000034054">
    <property type="component" value="Unassembled WGS sequence"/>
</dbReference>
<evidence type="ECO:0000313" key="1">
    <source>
        <dbReference type="EMBL" id="KKW33450.1"/>
    </source>
</evidence>
<dbReference type="EMBL" id="LCRH01000002">
    <property type="protein sequence ID" value="KKW33450.1"/>
    <property type="molecule type" value="Genomic_DNA"/>
</dbReference>
<gene>
    <name evidence="1" type="ORF">UY76_C0002G0004</name>
</gene>
<reference evidence="1 2" key="1">
    <citation type="journal article" date="2015" name="Nature">
        <title>rRNA introns, odd ribosomes, and small enigmatic genomes across a large radiation of phyla.</title>
        <authorList>
            <person name="Brown C.T."/>
            <person name="Hug L.A."/>
            <person name="Thomas B.C."/>
            <person name="Sharon I."/>
            <person name="Castelle C.J."/>
            <person name="Singh A."/>
            <person name="Wilkins M.J."/>
            <person name="Williams K.H."/>
            <person name="Banfield J.F."/>
        </authorList>
    </citation>
    <scope>NUCLEOTIDE SEQUENCE [LARGE SCALE GENOMIC DNA]</scope>
</reference>
<accession>A0A0G1XRB8</accession>
<proteinExistence type="predicted"/>
<name>A0A0G1XRB8_9BACT</name>
<evidence type="ECO:0000313" key="2">
    <source>
        <dbReference type="Proteomes" id="UP000034054"/>
    </source>
</evidence>
<sequence length="376" mass="43458">MHMIDWEQLQAWQGDWLDPHPDAIKVRKQFLEGSLHVDRWLLTLAIQDVRAARLALLTNYAYGFVDQLGIDSSAASTPHLERLLELANKPGSNETIDRHRWFDAISLFDQAVAIAKIEQSDPMESVGRDTDGLIDFLDVRLFLSGFEPTTFVVYHDPANDYMVGPDDIGIGRALSHRAEGRMRRTHRLTCRRATDNGLIFLDHRNKLPFHVWLKMQRQVNEGRVQNPYVVRDRCGLTFAAKDRDSCLAFAQRVEKVLCKDGAHLTEPLDNNFDRTSSADIGNHESAPTHRFAKMSISWRGREFELQFMALFDHFNAGHSLSAANHELYRLRQATMHFFPKIWPAQIYGIQWRNPRTRHQLRSWKIAQLGWRVNGDH</sequence>